<accession>A0A9P8Q328</accession>
<protein>
    <submittedName>
        <fullName evidence="1">Uncharacterized protein</fullName>
    </submittedName>
</protein>
<dbReference type="Proteomes" id="UP000774326">
    <property type="component" value="Unassembled WGS sequence"/>
</dbReference>
<comment type="caution">
    <text evidence="1">The sequence shown here is derived from an EMBL/GenBank/DDBJ whole genome shotgun (WGS) entry which is preliminary data.</text>
</comment>
<dbReference type="EMBL" id="JAEUBG010003860">
    <property type="protein sequence ID" value="KAH3682197.1"/>
    <property type="molecule type" value="Genomic_DNA"/>
</dbReference>
<evidence type="ECO:0000313" key="1">
    <source>
        <dbReference type="EMBL" id="KAH3682197.1"/>
    </source>
</evidence>
<reference evidence="1" key="1">
    <citation type="journal article" date="2021" name="Open Biol.">
        <title>Shared evolutionary footprints suggest mitochondrial oxidative damage underlies multiple complex I losses in fungi.</title>
        <authorList>
            <person name="Schikora-Tamarit M.A."/>
            <person name="Marcet-Houben M."/>
            <person name="Nosek J."/>
            <person name="Gabaldon T."/>
        </authorList>
    </citation>
    <scope>NUCLEOTIDE SEQUENCE</scope>
    <source>
        <strain evidence="1">CBS2887</strain>
    </source>
</reference>
<reference evidence="1" key="2">
    <citation type="submission" date="2021-01" db="EMBL/GenBank/DDBJ databases">
        <authorList>
            <person name="Schikora-Tamarit M.A."/>
        </authorList>
    </citation>
    <scope>NUCLEOTIDE SEQUENCE</scope>
    <source>
        <strain evidence="1">CBS2887</strain>
    </source>
</reference>
<dbReference type="AlphaFoldDB" id="A0A9P8Q328"/>
<sequence length="101" mass="10956">MDCFAFFLDNISDTKWYIETRGWKCDVGSTSDVCVGSLFLRLYHFSEASAYAAELTTFDMSKLSCSSESPKSNLTISAMILCCNGNVSGILCGKKLPGAPS</sequence>
<evidence type="ECO:0000313" key="2">
    <source>
        <dbReference type="Proteomes" id="UP000774326"/>
    </source>
</evidence>
<proteinExistence type="predicted"/>
<gene>
    <name evidence="1" type="ORF">WICPIJ_006818</name>
</gene>
<organism evidence="1 2">
    <name type="scientific">Wickerhamomyces pijperi</name>
    <name type="common">Yeast</name>
    <name type="synonym">Pichia pijperi</name>
    <dbReference type="NCBI Taxonomy" id="599730"/>
    <lineage>
        <taxon>Eukaryota</taxon>
        <taxon>Fungi</taxon>
        <taxon>Dikarya</taxon>
        <taxon>Ascomycota</taxon>
        <taxon>Saccharomycotina</taxon>
        <taxon>Saccharomycetes</taxon>
        <taxon>Phaffomycetales</taxon>
        <taxon>Wickerhamomycetaceae</taxon>
        <taxon>Wickerhamomyces</taxon>
    </lineage>
</organism>
<keyword evidence="2" id="KW-1185">Reference proteome</keyword>
<name>A0A9P8Q328_WICPI</name>